<dbReference type="STRING" id="121845.A0A3Q0JA74"/>
<dbReference type="InterPro" id="IPR050390">
    <property type="entry name" value="C5-Methyltransferase"/>
</dbReference>
<feature type="domain" description="BAH" evidence="11">
    <location>
        <begin position="172"/>
        <end position="290"/>
    </location>
</feature>
<dbReference type="GO" id="GO:0003682">
    <property type="term" value="F:chromatin binding"/>
    <property type="evidence" value="ECO:0007669"/>
    <property type="project" value="InterPro"/>
</dbReference>
<dbReference type="RefSeq" id="XP_026685321.1">
    <property type="nucleotide sequence ID" value="XM_026829520.1"/>
</dbReference>
<dbReference type="Proteomes" id="UP000079169">
    <property type="component" value="Unplaced"/>
</dbReference>
<sequence length="791" mass="90319">MKAHVQWLVRPNDTILGDKIQFDNSTLFLTNACESIDLSVIKKTVCVDFVTSNDINVNHKHDCLKAQCLHYHVCNKISYNFQARFEQLRPELLETDACYFCKPKQEIQLLNELPETVLCYECYGEVVYKDIRYKIGDFVFLEPGSFPTDDSSEEEILDNEHEEKDETIYTEYYRKTKDKHFVQPNARPLELAYILKIIHSKGDVKLNVGLIFRPEDTNEAVKKIYKHDLNYVYWSEAKYTVSIKNLVGPCHVLHRSDVPPPLTNWIKEGSNRFYFDKSYDPNSMEFTKIISLDQLENYSRSFPSEFLPKFPMPLDTPLKCLDLFSGCGGLMEGLCQAGVAKPCWSVELERSEAASYDANFQECSVIQDDCNLVLKSLLKGHTQHKGVSLPQKHEVDLIVAGPPCQGFSQLNRARELEKSKLKNGLVFTFLSFCDLFQPKYIILENVTGLVHFNKNEILQCIFHCLLKMNYQVTFDVLQSGNYGVAQSRNRVVILASKPGYKLPSFPQPLHAFSNQLFTINGNLVANKTSHAPYRSITVRDAISDLPRVSQGANCYLFHNPPKTHFQRMMKDGSRIHDIHINLRELLQDHICKILSPLMEMRIRLIPSFPNADWRDLPNICVKLPRGQHSYTEKLKYNAKKKKSVCDCKSSSSCTSKGQKNTIIPWSLVHTASRNNNWQGVLGRLAWDESFDMTVNPAALAPARGKILHPEQDRVLTVREYARAQGFPDSYVFRGGICDMYKQIGNAVPPPLAKAIGYEIIKCVSENPDYLSNTKTSPGSRYLRSSNQAIDK</sequence>
<dbReference type="SUPFAM" id="SSF53335">
    <property type="entry name" value="S-adenosyl-L-methionine-dependent methyltransferases"/>
    <property type="match status" value="1"/>
</dbReference>
<dbReference type="EC" id="2.1.1.37" evidence="9"/>
<dbReference type="GO" id="GO:0044027">
    <property type="term" value="P:negative regulation of gene expression via chromosomal CpG island methylation"/>
    <property type="evidence" value="ECO:0007669"/>
    <property type="project" value="TreeGrafter"/>
</dbReference>
<feature type="active site" evidence="7">
    <location>
        <position position="404"/>
    </location>
</feature>
<gene>
    <name evidence="13" type="primary">LOC103517916</name>
</gene>
<reference evidence="13" key="1">
    <citation type="submission" date="2025-08" db="UniProtKB">
        <authorList>
            <consortium name="RefSeq"/>
        </authorList>
    </citation>
    <scope>IDENTIFICATION</scope>
</reference>
<evidence type="ECO:0000256" key="2">
    <source>
        <dbReference type="ARBA" id="ARBA00022603"/>
    </source>
</evidence>
<dbReference type="InterPro" id="IPR001025">
    <property type="entry name" value="BAH_dom"/>
</dbReference>
<keyword evidence="12" id="KW-1185">Reference proteome</keyword>
<evidence type="ECO:0000256" key="1">
    <source>
        <dbReference type="ARBA" id="ARBA00004123"/>
    </source>
</evidence>
<dbReference type="PRINTS" id="PR00105">
    <property type="entry name" value="C5METTRFRASE"/>
</dbReference>
<dbReference type="KEGG" id="dci:103517916"/>
<protein>
    <recommendedName>
        <fullName evidence="9">Cytosine-specific methyltransferase</fullName>
        <ecNumber evidence="9">2.1.1.37</ecNumber>
    </recommendedName>
</protein>
<dbReference type="InterPro" id="IPR018117">
    <property type="entry name" value="C5_DNA_meth_AS"/>
</dbReference>
<evidence type="ECO:0000313" key="12">
    <source>
        <dbReference type="Proteomes" id="UP000079169"/>
    </source>
</evidence>
<dbReference type="PROSITE" id="PS51038">
    <property type="entry name" value="BAH"/>
    <property type="match status" value="1"/>
</dbReference>
<accession>A0A3Q0JA74</accession>
<evidence type="ECO:0000256" key="8">
    <source>
        <dbReference type="RuleBase" id="RU000416"/>
    </source>
</evidence>
<dbReference type="PROSITE" id="PS00094">
    <property type="entry name" value="C5_MTASE_1"/>
    <property type="match status" value="1"/>
</dbReference>
<evidence type="ECO:0000256" key="9">
    <source>
        <dbReference type="RuleBase" id="RU000417"/>
    </source>
</evidence>
<dbReference type="PROSITE" id="PS51679">
    <property type="entry name" value="SAM_MT_C5"/>
    <property type="match status" value="1"/>
</dbReference>
<dbReference type="Pfam" id="PF00145">
    <property type="entry name" value="DNA_methylase"/>
    <property type="match status" value="1"/>
</dbReference>
<dbReference type="SMART" id="SM00439">
    <property type="entry name" value="BAH"/>
    <property type="match status" value="1"/>
</dbReference>
<dbReference type="InterPro" id="IPR001525">
    <property type="entry name" value="C5_MeTfrase"/>
</dbReference>
<evidence type="ECO:0000256" key="4">
    <source>
        <dbReference type="ARBA" id="ARBA00022691"/>
    </source>
</evidence>
<dbReference type="Gene3D" id="3.40.50.150">
    <property type="entry name" value="Vaccinia Virus protein VP39"/>
    <property type="match status" value="1"/>
</dbReference>
<keyword evidence="5" id="KW-0238">DNA-binding</keyword>
<evidence type="ECO:0000256" key="3">
    <source>
        <dbReference type="ARBA" id="ARBA00022679"/>
    </source>
</evidence>
<keyword evidence="6" id="KW-0539">Nucleus</keyword>
<keyword evidence="3 7" id="KW-0808">Transferase</keyword>
<feature type="region of interest" description="Disordered" evidence="10">
    <location>
        <begin position="771"/>
        <end position="791"/>
    </location>
</feature>
<keyword evidence="4 7" id="KW-0949">S-adenosyl-L-methionine</keyword>
<dbReference type="GO" id="GO:0005634">
    <property type="term" value="C:nucleus"/>
    <property type="evidence" value="ECO:0007669"/>
    <property type="project" value="UniProtKB-SubCell"/>
</dbReference>
<proteinExistence type="inferred from homology"/>
<dbReference type="GO" id="GO:0032259">
    <property type="term" value="P:methylation"/>
    <property type="evidence" value="ECO:0007669"/>
    <property type="project" value="UniProtKB-KW"/>
</dbReference>
<dbReference type="GO" id="GO:0003886">
    <property type="term" value="F:DNA (cytosine-5-)-methyltransferase activity"/>
    <property type="evidence" value="ECO:0007669"/>
    <property type="project" value="UniProtKB-EC"/>
</dbReference>
<dbReference type="NCBIfam" id="TIGR00675">
    <property type="entry name" value="dcm"/>
    <property type="match status" value="1"/>
</dbReference>
<evidence type="ECO:0000256" key="7">
    <source>
        <dbReference type="PROSITE-ProRule" id="PRU01016"/>
    </source>
</evidence>
<dbReference type="InterPro" id="IPR031303">
    <property type="entry name" value="C5_meth_CS"/>
</dbReference>
<evidence type="ECO:0000256" key="6">
    <source>
        <dbReference type="ARBA" id="ARBA00023242"/>
    </source>
</evidence>
<dbReference type="Gene3D" id="3.90.120.10">
    <property type="entry name" value="DNA Methylase, subunit A, domain 2"/>
    <property type="match status" value="1"/>
</dbReference>
<dbReference type="InterPro" id="IPR043151">
    <property type="entry name" value="BAH_sf"/>
</dbReference>
<comment type="similarity">
    <text evidence="7 8">Belongs to the class I-like SAM-binding methyltransferase superfamily. C5-methyltransferase family.</text>
</comment>
<dbReference type="AlphaFoldDB" id="A0A3Q0JA74"/>
<organism evidence="12 13">
    <name type="scientific">Diaphorina citri</name>
    <name type="common">Asian citrus psyllid</name>
    <dbReference type="NCBI Taxonomy" id="121845"/>
    <lineage>
        <taxon>Eukaryota</taxon>
        <taxon>Metazoa</taxon>
        <taxon>Ecdysozoa</taxon>
        <taxon>Arthropoda</taxon>
        <taxon>Hexapoda</taxon>
        <taxon>Insecta</taxon>
        <taxon>Pterygota</taxon>
        <taxon>Neoptera</taxon>
        <taxon>Paraneoptera</taxon>
        <taxon>Hemiptera</taxon>
        <taxon>Sternorrhyncha</taxon>
        <taxon>Psylloidea</taxon>
        <taxon>Psyllidae</taxon>
        <taxon>Diaphorininae</taxon>
        <taxon>Diaphorina</taxon>
    </lineage>
</organism>
<dbReference type="PANTHER" id="PTHR10629">
    <property type="entry name" value="CYTOSINE-SPECIFIC METHYLTRANSFERASE"/>
    <property type="match status" value="1"/>
</dbReference>
<dbReference type="Gene3D" id="2.30.30.490">
    <property type="match status" value="2"/>
</dbReference>
<dbReference type="PANTHER" id="PTHR10629:SF52">
    <property type="entry name" value="DNA (CYTOSINE-5)-METHYLTRANSFERASE 1"/>
    <property type="match status" value="1"/>
</dbReference>
<dbReference type="Pfam" id="PF01426">
    <property type="entry name" value="BAH"/>
    <property type="match status" value="1"/>
</dbReference>
<dbReference type="GO" id="GO:0003677">
    <property type="term" value="F:DNA binding"/>
    <property type="evidence" value="ECO:0007669"/>
    <property type="project" value="UniProtKB-KW"/>
</dbReference>
<dbReference type="GeneID" id="103517916"/>
<evidence type="ECO:0000313" key="13">
    <source>
        <dbReference type="RefSeq" id="XP_026685321.1"/>
    </source>
</evidence>
<name>A0A3Q0JA74_DIACI</name>
<dbReference type="PROSITE" id="PS00095">
    <property type="entry name" value="C5_MTASE_2"/>
    <property type="match status" value="1"/>
</dbReference>
<evidence type="ECO:0000259" key="11">
    <source>
        <dbReference type="PROSITE" id="PS51038"/>
    </source>
</evidence>
<evidence type="ECO:0000256" key="10">
    <source>
        <dbReference type="SAM" id="MobiDB-lite"/>
    </source>
</evidence>
<dbReference type="InterPro" id="IPR029063">
    <property type="entry name" value="SAM-dependent_MTases_sf"/>
</dbReference>
<dbReference type="PaxDb" id="121845-A0A3Q0JA74"/>
<keyword evidence="2 7" id="KW-0489">Methyltransferase</keyword>
<comment type="subcellular location">
    <subcellularLocation>
        <location evidence="1">Nucleus</location>
    </subcellularLocation>
</comment>
<evidence type="ECO:0000256" key="5">
    <source>
        <dbReference type="ARBA" id="ARBA00023125"/>
    </source>
</evidence>
<comment type="catalytic activity">
    <reaction evidence="9">
        <text>a 2'-deoxycytidine in DNA + S-adenosyl-L-methionine = a 5-methyl-2'-deoxycytidine in DNA + S-adenosyl-L-homocysteine + H(+)</text>
        <dbReference type="Rhea" id="RHEA:13681"/>
        <dbReference type="Rhea" id="RHEA-COMP:11369"/>
        <dbReference type="Rhea" id="RHEA-COMP:11370"/>
        <dbReference type="ChEBI" id="CHEBI:15378"/>
        <dbReference type="ChEBI" id="CHEBI:57856"/>
        <dbReference type="ChEBI" id="CHEBI:59789"/>
        <dbReference type="ChEBI" id="CHEBI:85452"/>
        <dbReference type="ChEBI" id="CHEBI:85454"/>
        <dbReference type="EC" id="2.1.1.37"/>
    </reaction>
</comment>